<accession>A0A8T7M0U0</accession>
<reference evidence="1 3" key="1">
    <citation type="submission" date="2020-06" db="EMBL/GenBank/DDBJ databases">
        <title>Anoxygenic phototrophic Chloroflexota member uses a Type I reaction center.</title>
        <authorList>
            <person name="Tsuji J.M."/>
            <person name="Shaw N.A."/>
            <person name="Nagashima S."/>
            <person name="Venkiteswaran J."/>
            <person name="Schiff S.L."/>
            <person name="Hanada S."/>
            <person name="Tank M."/>
            <person name="Neufeld J.D."/>
        </authorList>
    </citation>
    <scope>NUCLEOTIDE SEQUENCE [LARGE SCALE GENOMIC DNA]</scope>
    <source>
        <strain evidence="1">L227-S17</strain>
    </source>
</reference>
<dbReference type="Proteomes" id="UP001431572">
    <property type="component" value="Chromosome 1"/>
</dbReference>
<evidence type="ECO:0000313" key="2">
    <source>
        <dbReference type="EMBL" id="WJW65800.1"/>
    </source>
</evidence>
<organism evidence="1 3">
    <name type="scientific">Candidatus Chlorohelix allophototropha</name>
    <dbReference type="NCBI Taxonomy" id="3003348"/>
    <lineage>
        <taxon>Bacteria</taxon>
        <taxon>Bacillati</taxon>
        <taxon>Chloroflexota</taxon>
        <taxon>Chloroflexia</taxon>
        <taxon>Candidatus Chloroheliales</taxon>
        <taxon>Candidatus Chloroheliaceae</taxon>
        <taxon>Candidatus Chlorohelix</taxon>
    </lineage>
</organism>
<reference evidence="2" key="2">
    <citation type="journal article" date="2024" name="Nature">
        <title>Anoxygenic phototroph of the Chloroflexota uses a type I reaction centre.</title>
        <authorList>
            <person name="Tsuji J.M."/>
            <person name="Shaw N.A."/>
            <person name="Nagashima S."/>
            <person name="Venkiteswaran J.J."/>
            <person name="Schiff S.L."/>
            <person name="Watanabe T."/>
            <person name="Fukui M."/>
            <person name="Hanada S."/>
            <person name="Tank M."/>
            <person name="Neufeld J.D."/>
        </authorList>
    </citation>
    <scope>NUCLEOTIDE SEQUENCE</scope>
    <source>
        <strain evidence="2">L227-S17</strain>
    </source>
</reference>
<keyword evidence="4" id="KW-1185">Reference proteome</keyword>
<protein>
    <submittedName>
        <fullName evidence="1">Uncharacterized protein</fullName>
    </submittedName>
</protein>
<dbReference type="EMBL" id="JACATZ010000001">
    <property type="protein sequence ID" value="NWJ46432.1"/>
    <property type="molecule type" value="Genomic_DNA"/>
</dbReference>
<dbReference type="AlphaFoldDB" id="A0A8T7M0U0"/>
<proteinExistence type="predicted"/>
<name>A0A8T7M0U0_9CHLR</name>
<dbReference type="EMBL" id="CP128399">
    <property type="protein sequence ID" value="WJW65800.1"/>
    <property type="molecule type" value="Genomic_DNA"/>
</dbReference>
<evidence type="ECO:0000313" key="4">
    <source>
        <dbReference type="Proteomes" id="UP001431572"/>
    </source>
</evidence>
<dbReference type="Proteomes" id="UP000521676">
    <property type="component" value="Unassembled WGS sequence"/>
</dbReference>
<evidence type="ECO:0000313" key="1">
    <source>
        <dbReference type="EMBL" id="NWJ46432.1"/>
    </source>
</evidence>
<gene>
    <name evidence="1" type="ORF">HXX08_11185</name>
    <name evidence="2" type="ORF">OZ401_001579</name>
</gene>
<sequence>MSYLEKVFTGLVQEFPPATKPAIIDDGTPAWIVDLEVMIEDVILARVAVLETLFPTINQAVEQIARVFNDFLD</sequence>
<dbReference type="RefSeq" id="WP_341467685.1">
    <property type="nucleotide sequence ID" value="NZ_CP128399.1"/>
</dbReference>
<evidence type="ECO:0000313" key="3">
    <source>
        <dbReference type="Proteomes" id="UP000521676"/>
    </source>
</evidence>